<dbReference type="OrthoDB" id="7041715at2"/>
<sequence>MAIKTFEYCSLHYLNQWLTYDMGYCQALANGNNSEKLTALKNAGGFYGIARNLPSKYDEKKGLARYKPVLDIIDPLKPIQFENNLVKEILEIERRISEKYGNRSVLSLTTKFLWIKIKQPILIYDSQARIAVGTGNGALDAYYEKWRKEFKANQKEIVGVCSKLPDMNKYVVNQDVGTREYIREISDETWFHERVFDIYLWNKGNNA</sequence>
<accession>A0A7U7GAV9</accession>
<keyword evidence="2" id="KW-1185">Reference proteome</keyword>
<reference evidence="1 2" key="1">
    <citation type="journal article" date="2014" name="ISME J.">
        <title>Candidatus Competibacter-lineage genomes retrieved from metagenomes reveal functional metabolic diversity.</title>
        <authorList>
            <person name="McIlroy S.J."/>
            <person name="Albertsen M."/>
            <person name="Andresen E.K."/>
            <person name="Saunders A.M."/>
            <person name="Kristiansen R."/>
            <person name="Stokholm-Bjerregaard M."/>
            <person name="Nielsen K.L."/>
            <person name="Nielsen P.H."/>
        </authorList>
    </citation>
    <scope>NUCLEOTIDE SEQUENCE [LARGE SCALE GENOMIC DNA]</scope>
    <source>
        <strain evidence="1 2">Run_B_J11</strain>
    </source>
</reference>
<protein>
    <submittedName>
        <fullName evidence="1">Uncharacterized protein</fullName>
    </submittedName>
</protein>
<gene>
    <name evidence="1" type="ORF">BN874_2020007</name>
</gene>
<dbReference type="Proteomes" id="UP000019184">
    <property type="component" value="Unassembled WGS sequence"/>
</dbReference>
<name>A0A7U7GAV9_9GAMM</name>
<proteinExistence type="predicted"/>
<dbReference type="RefSeq" id="WP_034432377.1">
    <property type="nucleotide sequence ID" value="NZ_CBTK010000116.1"/>
</dbReference>
<dbReference type="EMBL" id="CBTK010000116">
    <property type="protein sequence ID" value="CDH45064.1"/>
    <property type="molecule type" value="Genomic_DNA"/>
</dbReference>
<comment type="caution">
    <text evidence="1">The sequence shown here is derived from an EMBL/GenBank/DDBJ whole genome shotgun (WGS) entry which is preliminary data.</text>
</comment>
<evidence type="ECO:0000313" key="1">
    <source>
        <dbReference type="EMBL" id="CDH45064.1"/>
    </source>
</evidence>
<evidence type="ECO:0000313" key="2">
    <source>
        <dbReference type="Proteomes" id="UP000019184"/>
    </source>
</evidence>
<organism evidence="1 2">
    <name type="scientific">Candidatus Contendobacter odensis Run_B_J11</name>
    <dbReference type="NCBI Taxonomy" id="1400861"/>
    <lineage>
        <taxon>Bacteria</taxon>
        <taxon>Pseudomonadati</taxon>
        <taxon>Pseudomonadota</taxon>
        <taxon>Gammaproteobacteria</taxon>
        <taxon>Candidatus Competibacteraceae</taxon>
        <taxon>Candidatus Contendibacter</taxon>
    </lineage>
</organism>
<dbReference type="AlphaFoldDB" id="A0A7U7GAV9"/>